<dbReference type="RefSeq" id="WP_125174938.1">
    <property type="nucleotide sequence ID" value="NZ_JBHYBN010000016.1"/>
</dbReference>
<reference evidence="1 2" key="1">
    <citation type="submission" date="2018-01" db="EMBL/GenBank/DDBJ databases">
        <title>Twenty Corynebacterium bovis Genomes.</title>
        <authorList>
            <person name="Gulvik C.A."/>
        </authorList>
    </citation>
    <scope>NUCLEOTIDE SEQUENCE [LARGE SCALE GENOMIC DNA]</scope>
    <source>
        <strain evidence="1 2">16-2004</strain>
    </source>
</reference>
<dbReference type="EMBL" id="PQNQ01000007">
    <property type="protein sequence ID" value="RRQ04678.1"/>
    <property type="molecule type" value="Genomic_DNA"/>
</dbReference>
<keyword evidence="2" id="KW-1185">Reference proteome</keyword>
<comment type="caution">
    <text evidence="1">The sequence shown here is derived from an EMBL/GenBank/DDBJ whole genome shotgun (WGS) entry which is preliminary data.</text>
</comment>
<organism evidence="1 2">
    <name type="scientific">Corynebacterium bovis</name>
    <dbReference type="NCBI Taxonomy" id="36808"/>
    <lineage>
        <taxon>Bacteria</taxon>
        <taxon>Bacillati</taxon>
        <taxon>Actinomycetota</taxon>
        <taxon>Actinomycetes</taxon>
        <taxon>Mycobacteriales</taxon>
        <taxon>Corynebacteriaceae</taxon>
        <taxon>Corynebacterium</taxon>
    </lineage>
</organism>
<proteinExistence type="predicted"/>
<dbReference type="AlphaFoldDB" id="A0A3R8RHP5"/>
<protein>
    <submittedName>
        <fullName evidence="1">Uncharacterized protein</fullName>
    </submittedName>
</protein>
<evidence type="ECO:0000313" key="1">
    <source>
        <dbReference type="EMBL" id="RRQ04678.1"/>
    </source>
</evidence>
<accession>A0A3R8RHP5</accession>
<name>A0A3R8RHP5_9CORY</name>
<evidence type="ECO:0000313" key="2">
    <source>
        <dbReference type="Proteomes" id="UP000278422"/>
    </source>
</evidence>
<gene>
    <name evidence="1" type="ORF">CXF42_03875</name>
</gene>
<sequence length="164" mass="18446">MATRANIRSFEQALVASLAKDIASEAALRQKVTALQQEAWSRARELTRRGHTASDVARRSASIGEQSLRDRLVRSITTDYDPDLFRGVDDDTLLTQFTRHLRAVASIDREIRRIMFRIGATVVELRRNGVSIGFVADVAGARSAQTLYYRANYYAVESRKLKEG</sequence>
<dbReference type="Proteomes" id="UP000278422">
    <property type="component" value="Unassembled WGS sequence"/>
</dbReference>